<sequence>MRRVAPGACSALRCPAVSGADPYGCWTTSRFDRVRRKSVHPREWELEAQSMVRSLRPPLRRPYRLLVAEDGTTIISVCHYQLLRDSRLGSDPVFYVRVLATSRAAQRSGAAREMLHRVLREIRAYNREHGTDYGVVALVHKRNSPCQRFIKAEGFDVISDEDGSYQLWGYMGEVS</sequence>
<dbReference type="EC" id="2.3.1.-" evidence="2"/>
<gene>
    <name evidence="2" type="ORF">WDU99_13870</name>
</gene>
<dbReference type="EMBL" id="JBBDGM010000013">
    <property type="protein sequence ID" value="MEJ1089403.1"/>
    <property type="molecule type" value="Genomic_DNA"/>
</dbReference>
<dbReference type="InterPro" id="IPR016181">
    <property type="entry name" value="Acyl_CoA_acyltransferase"/>
</dbReference>
<dbReference type="InterPro" id="IPR000182">
    <property type="entry name" value="GNAT_dom"/>
</dbReference>
<name>A0ABU8LFC7_9MICO</name>
<dbReference type="Pfam" id="PF00583">
    <property type="entry name" value="Acetyltransf_1"/>
    <property type="match status" value="1"/>
</dbReference>
<protein>
    <submittedName>
        <fullName evidence="2">GNAT family N-acetyltransferase</fullName>
        <ecNumber evidence="2">2.3.1.-</ecNumber>
    </submittedName>
</protein>
<keyword evidence="2" id="KW-0808">Transferase</keyword>
<dbReference type="Gene3D" id="3.40.630.30">
    <property type="match status" value="1"/>
</dbReference>
<dbReference type="RefSeq" id="WP_337333100.1">
    <property type="nucleotide sequence ID" value="NZ_JBBDGM010000013.1"/>
</dbReference>
<evidence type="ECO:0000313" key="3">
    <source>
        <dbReference type="Proteomes" id="UP001371224"/>
    </source>
</evidence>
<dbReference type="PROSITE" id="PS51186">
    <property type="entry name" value="GNAT"/>
    <property type="match status" value="1"/>
</dbReference>
<accession>A0ABU8LFC7</accession>
<dbReference type="GO" id="GO:0016746">
    <property type="term" value="F:acyltransferase activity"/>
    <property type="evidence" value="ECO:0007669"/>
    <property type="project" value="UniProtKB-KW"/>
</dbReference>
<dbReference type="Proteomes" id="UP001371224">
    <property type="component" value="Unassembled WGS sequence"/>
</dbReference>
<evidence type="ECO:0000259" key="1">
    <source>
        <dbReference type="PROSITE" id="PS51186"/>
    </source>
</evidence>
<keyword evidence="2" id="KW-0012">Acyltransferase</keyword>
<comment type="caution">
    <text evidence="2">The sequence shown here is derived from an EMBL/GenBank/DDBJ whole genome shotgun (WGS) entry which is preliminary data.</text>
</comment>
<proteinExistence type="predicted"/>
<evidence type="ECO:0000313" key="2">
    <source>
        <dbReference type="EMBL" id="MEJ1089403.1"/>
    </source>
</evidence>
<feature type="domain" description="N-acetyltransferase" evidence="1">
    <location>
        <begin position="23"/>
        <end position="175"/>
    </location>
</feature>
<organism evidence="2 3">
    <name type="scientific">Microbacterium bandirmense</name>
    <dbReference type="NCBI Taxonomy" id="3122050"/>
    <lineage>
        <taxon>Bacteria</taxon>
        <taxon>Bacillati</taxon>
        <taxon>Actinomycetota</taxon>
        <taxon>Actinomycetes</taxon>
        <taxon>Micrococcales</taxon>
        <taxon>Microbacteriaceae</taxon>
        <taxon>Microbacterium</taxon>
    </lineage>
</organism>
<dbReference type="SUPFAM" id="SSF55729">
    <property type="entry name" value="Acyl-CoA N-acyltransferases (Nat)"/>
    <property type="match status" value="1"/>
</dbReference>
<reference evidence="2 3" key="1">
    <citation type="submission" date="2024-02" db="EMBL/GenBank/DDBJ databases">
        <authorList>
            <person name="Saticioglu I.B."/>
        </authorList>
    </citation>
    <scope>NUCLEOTIDE SEQUENCE [LARGE SCALE GENOMIC DNA]</scope>
    <source>
        <strain evidence="2 3">Mu-80</strain>
    </source>
</reference>
<keyword evidence="3" id="KW-1185">Reference proteome</keyword>